<dbReference type="Pfam" id="PF07411">
    <property type="entry name" value="DUF1508"/>
    <property type="match status" value="2"/>
</dbReference>
<proteinExistence type="predicted"/>
<dbReference type="EMBL" id="JAVCAP010000001">
    <property type="protein sequence ID" value="MDP8566276.1"/>
    <property type="molecule type" value="Genomic_DNA"/>
</dbReference>
<sequence length="113" mass="12159">MAGWFELTKSDANGQFSFALKAGNGEQILKSEQYTTRAAAINGIESVRKNSPLDERFEKLTAKNGSPYFNLLAGNHQIIGTSQMYASEASRDNGIASVKNNGQAETVKDLTGA</sequence>
<dbReference type="PANTHER" id="PTHR40606">
    <property type="match status" value="1"/>
</dbReference>
<name>A0ABT9JQ68_9PROT</name>
<keyword evidence="3" id="KW-1185">Reference proteome</keyword>
<feature type="domain" description="DUF1508" evidence="1">
    <location>
        <begin position="62"/>
        <end position="109"/>
    </location>
</feature>
<gene>
    <name evidence="2" type="ORF">Q9291_00310</name>
</gene>
<feature type="domain" description="DUF1508" evidence="1">
    <location>
        <begin position="11"/>
        <end position="58"/>
    </location>
</feature>
<dbReference type="PANTHER" id="PTHR40606:SF1">
    <property type="entry name" value="UPF0339 PROTEIN YEGP"/>
    <property type="match status" value="1"/>
</dbReference>
<dbReference type="SUPFAM" id="SSF160113">
    <property type="entry name" value="YegP-like"/>
    <property type="match status" value="2"/>
</dbReference>
<reference evidence="3" key="1">
    <citation type="journal article" date="2019" name="Int. J. Syst. Evol. Microbiol.">
        <title>The Global Catalogue of Microorganisms (GCM) 10K type strain sequencing project: providing services to taxonomists for standard genome sequencing and annotation.</title>
        <authorList>
            <consortium name="The Broad Institute Genomics Platform"/>
            <consortium name="The Broad Institute Genome Sequencing Center for Infectious Disease"/>
            <person name="Wu L."/>
            <person name="Ma J."/>
        </authorList>
    </citation>
    <scope>NUCLEOTIDE SEQUENCE [LARGE SCALE GENOMIC DNA]</scope>
    <source>
        <strain evidence="3">VKM B-3159</strain>
    </source>
</reference>
<evidence type="ECO:0000259" key="1">
    <source>
        <dbReference type="Pfam" id="PF07411"/>
    </source>
</evidence>
<comment type="caution">
    <text evidence="2">The sequence shown here is derived from an EMBL/GenBank/DDBJ whole genome shotgun (WGS) entry which is preliminary data.</text>
</comment>
<dbReference type="RefSeq" id="WP_306387973.1">
    <property type="nucleotide sequence ID" value="NZ_JAVCAP010000001.1"/>
</dbReference>
<evidence type="ECO:0000313" key="2">
    <source>
        <dbReference type="EMBL" id="MDP8566276.1"/>
    </source>
</evidence>
<dbReference type="InterPro" id="IPR051141">
    <property type="entry name" value="UPF0339_domain"/>
</dbReference>
<accession>A0ABT9JQ68</accession>
<dbReference type="InterPro" id="IPR036913">
    <property type="entry name" value="YegP-like_sf"/>
</dbReference>
<dbReference type="Gene3D" id="2.30.29.80">
    <property type="match status" value="1"/>
</dbReference>
<dbReference type="InterPro" id="IPR010879">
    <property type="entry name" value="DUF1508"/>
</dbReference>
<dbReference type="Proteomes" id="UP001225906">
    <property type="component" value="Unassembled WGS sequence"/>
</dbReference>
<organism evidence="2 3">
    <name type="scientific">Methylophilus aquaticus</name>
    <dbReference type="NCBI Taxonomy" id="1971610"/>
    <lineage>
        <taxon>Bacteria</taxon>
        <taxon>Pseudomonadati</taxon>
        <taxon>Pseudomonadota</taxon>
        <taxon>Betaproteobacteria</taxon>
        <taxon>Nitrosomonadales</taxon>
        <taxon>Methylophilaceae</taxon>
        <taxon>Methylophilus</taxon>
    </lineage>
</organism>
<protein>
    <submittedName>
        <fullName evidence="2">YegP family protein</fullName>
    </submittedName>
</protein>
<evidence type="ECO:0000313" key="3">
    <source>
        <dbReference type="Proteomes" id="UP001225906"/>
    </source>
</evidence>